<evidence type="ECO:0000313" key="3">
    <source>
        <dbReference type="EMBL" id="MDL9979023.1"/>
    </source>
</evidence>
<keyword evidence="4" id="KW-1185">Reference proteome</keyword>
<dbReference type="Proteomes" id="UP001235064">
    <property type="component" value="Unassembled WGS sequence"/>
</dbReference>
<dbReference type="RefSeq" id="WP_286287899.1">
    <property type="nucleotide sequence ID" value="NZ_JASXSZ010000002.1"/>
</dbReference>
<dbReference type="InterPro" id="IPR009839">
    <property type="entry name" value="SseB_N"/>
</dbReference>
<sequence>MAIFSRRPKSSSEQDADAPVDETAAPEETQEAPVEEAPQVNISVSSFGGLGATPEPVAPEQPAPATSAESAIPGLRDNVLLRDAIAALPDDPDGAEVMGVARQMFQGELFLRVRGDARALLAAGEDLPLAIASIEDTPFVLVFSSGAALQAAVQGNDDESTAMSQLSQVVLRSVLSGPYGGIILDAASRRNPIVLPRQLIERSLEEGDDDFTVKNLLAGERTDATASEVVAAIATAPLWLAANRASEDDEWGLAESRTQEGARFLEVFSHPLEVLAMGRGDQPMPIRAEQLVSGFEGDDGLTGIVIDPAGPWIQLDRGDLEPLITEAAAEG</sequence>
<proteinExistence type="predicted"/>
<evidence type="ECO:0000313" key="4">
    <source>
        <dbReference type="Proteomes" id="UP001235064"/>
    </source>
</evidence>
<feature type="region of interest" description="Disordered" evidence="1">
    <location>
        <begin position="1"/>
        <end position="70"/>
    </location>
</feature>
<protein>
    <submittedName>
        <fullName evidence="3">SseB family protein</fullName>
    </submittedName>
</protein>
<evidence type="ECO:0000256" key="1">
    <source>
        <dbReference type="SAM" id="MobiDB-lite"/>
    </source>
</evidence>
<organism evidence="3 4">
    <name type="scientific">Microbacterium candidum</name>
    <dbReference type="NCBI Taxonomy" id="3041922"/>
    <lineage>
        <taxon>Bacteria</taxon>
        <taxon>Bacillati</taxon>
        <taxon>Actinomycetota</taxon>
        <taxon>Actinomycetes</taxon>
        <taxon>Micrococcales</taxon>
        <taxon>Microbacteriaceae</taxon>
        <taxon>Microbacterium</taxon>
    </lineage>
</organism>
<reference evidence="3 4" key="1">
    <citation type="submission" date="2023-06" db="EMBL/GenBank/DDBJ databases">
        <title>Microbacterium sp. nov., isolated from a waste landfill.</title>
        <authorList>
            <person name="Wen W."/>
        </authorList>
    </citation>
    <scope>NUCLEOTIDE SEQUENCE [LARGE SCALE GENOMIC DNA]</scope>
    <source>
        <strain evidence="3 4">ASV49</strain>
    </source>
</reference>
<accession>A0ABT7MX42</accession>
<comment type="caution">
    <text evidence="3">The sequence shown here is derived from an EMBL/GenBank/DDBJ whole genome shotgun (WGS) entry which is preliminary data.</text>
</comment>
<dbReference type="EMBL" id="JASXSZ010000002">
    <property type="protein sequence ID" value="MDL9979023.1"/>
    <property type="molecule type" value="Genomic_DNA"/>
</dbReference>
<feature type="domain" description="SseB protein N-terminal" evidence="2">
    <location>
        <begin position="217"/>
        <end position="317"/>
    </location>
</feature>
<evidence type="ECO:0000259" key="2">
    <source>
        <dbReference type="Pfam" id="PF07179"/>
    </source>
</evidence>
<feature type="compositionally biased region" description="Acidic residues" evidence="1">
    <location>
        <begin position="14"/>
        <end position="34"/>
    </location>
</feature>
<gene>
    <name evidence="3" type="ORF">QSV35_06740</name>
</gene>
<dbReference type="Pfam" id="PF07179">
    <property type="entry name" value="SseB"/>
    <property type="match status" value="1"/>
</dbReference>
<name>A0ABT7MX42_9MICO</name>